<name>A0ABV8NKE9_9SPHI</name>
<dbReference type="Proteomes" id="UP001595792">
    <property type="component" value="Unassembled WGS sequence"/>
</dbReference>
<dbReference type="RefSeq" id="WP_378960037.1">
    <property type="nucleotide sequence ID" value="NZ_JBHRXC010000016.1"/>
</dbReference>
<evidence type="ECO:0000313" key="2">
    <source>
        <dbReference type="EMBL" id="MFC4196697.1"/>
    </source>
</evidence>
<comment type="caution">
    <text evidence="2">The sequence shown here is derived from an EMBL/GenBank/DDBJ whole genome shotgun (WGS) entry which is preliminary data.</text>
</comment>
<accession>A0ABV8NKE9</accession>
<feature type="compositionally biased region" description="Low complexity" evidence="1">
    <location>
        <begin position="31"/>
        <end position="42"/>
    </location>
</feature>
<keyword evidence="3" id="KW-1185">Reference proteome</keyword>
<protein>
    <submittedName>
        <fullName evidence="2">Uncharacterized protein</fullName>
    </submittedName>
</protein>
<organism evidence="2 3">
    <name type="scientific">Pedobacter jamesrossensis</name>
    <dbReference type="NCBI Taxonomy" id="1908238"/>
    <lineage>
        <taxon>Bacteria</taxon>
        <taxon>Pseudomonadati</taxon>
        <taxon>Bacteroidota</taxon>
        <taxon>Sphingobacteriia</taxon>
        <taxon>Sphingobacteriales</taxon>
        <taxon>Sphingobacteriaceae</taxon>
        <taxon>Pedobacter</taxon>
    </lineage>
</organism>
<gene>
    <name evidence="2" type="ORF">ACFOUY_08305</name>
</gene>
<evidence type="ECO:0000256" key="1">
    <source>
        <dbReference type="SAM" id="MobiDB-lite"/>
    </source>
</evidence>
<dbReference type="EMBL" id="JBHSBY010000037">
    <property type="protein sequence ID" value="MFC4196697.1"/>
    <property type="molecule type" value="Genomic_DNA"/>
</dbReference>
<reference evidence="3" key="1">
    <citation type="journal article" date="2019" name="Int. J. Syst. Evol. Microbiol.">
        <title>The Global Catalogue of Microorganisms (GCM) 10K type strain sequencing project: providing services to taxonomists for standard genome sequencing and annotation.</title>
        <authorList>
            <consortium name="The Broad Institute Genomics Platform"/>
            <consortium name="The Broad Institute Genome Sequencing Center for Infectious Disease"/>
            <person name="Wu L."/>
            <person name="Ma J."/>
        </authorList>
    </citation>
    <scope>NUCLEOTIDE SEQUENCE [LARGE SCALE GENOMIC DNA]</scope>
    <source>
        <strain evidence="3">CCM 8689</strain>
    </source>
</reference>
<proteinExistence type="predicted"/>
<sequence length="48" mass="5264">MKQPKITLNHKTVFIYKSVKTAVKSFPSNPTDPTTTTATVTTSGILLR</sequence>
<evidence type="ECO:0000313" key="3">
    <source>
        <dbReference type="Proteomes" id="UP001595792"/>
    </source>
</evidence>
<feature type="region of interest" description="Disordered" evidence="1">
    <location>
        <begin position="26"/>
        <end position="48"/>
    </location>
</feature>